<dbReference type="STRING" id="1121316.SAMN02745207_01256"/>
<sequence>MIYVLLITLIIFAIFTYFITNKDILSASFLSNLFFSLSTIVLILNKKKWGFYLSSKTFFVIVIAMICLALGELSVRSFFLNRKKKLSYKNTMGSTNFNNVYELDIPFSYNICISIVMVIYGYLYYYKIKQIASMFGNVVDFSTTLQYYNISSSTGYNVGIGYTFGFLVCNVLVNTYIYIILYKIIFNKFKKYDVYNFIPIVIFIIMQIITGSRSNFIYILTSTVVMGYILWKNKYGWKKRSNKKMIKTAILAMFGFLVIFYFSGKLTGKSQHFNDAFEGISVYSSGSIVSLNLFLQTFTFNQTDFGSETLYGISHILSRLTGKEVIETRHLEFIAINSYLRTNIYTSLRRYLHDYGYIGMCFIQFIMGMFYTSIYLKIKHHIYKNEIFAILIYSSIFYPIVMQSIDEKFLTILLTPTMLIQICCFYIFYRLFNSNSIK</sequence>
<feature type="transmembrane region" description="Helical" evidence="1">
    <location>
        <begin position="28"/>
        <end position="45"/>
    </location>
</feature>
<keyword evidence="3" id="KW-1185">Reference proteome</keyword>
<feature type="transmembrane region" description="Helical" evidence="1">
    <location>
        <begin position="387"/>
        <end position="405"/>
    </location>
</feature>
<feature type="transmembrane region" description="Helical" evidence="1">
    <location>
        <begin position="131"/>
        <end position="148"/>
    </location>
</feature>
<accession>A0A1M5T8G7</accession>
<feature type="transmembrane region" description="Helical" evidence="1">
    <location>
        <begin position="355"/>
        <end position="375"/>
    </location>
</feature>
<gene>
    <name evidence="2" type="ORF">SAMN02745207_01256</name>
</gene>
<dbReference type="AlphaFoldDB" id="A0A1M5T8G7"/>
<proteinExistence type="predicted"/>
<name>A0A1M5T8G7_9CLOT</name>
<evidence type="ECO:0000256" key="1">
    <source>
        <dbReference type="SAM" id="Phobius"/>
    </source>
</evidence>
<evidence type="ECO:0000313" key="2">
    <source>
        <dbReference type="EMBL" id="SHH47067.1"/>
    </source>
</evidence>
<organism evidence="2 3">
    <name type="scientific">Clostridium grantii DSM 8605</name>
    <dbReference type="NCBI Taxonomy" id="1121316"/>
    <lineage>
        <taxon>Bacteria</taxon>
        <taxon>Bacillati</taxon>
        <taxon>Bacillota</taxon>
        <taxon>Clostridia</taxon>
        <taxon>Eubacteriales</taxon>
        <taxon>Clostridiaceae</taxon>
        <taxon>Clostridium</taxon>
    </lineage>
</organism>
<dbReference type="NCBIfam" id="TIGR04370">
    <property type="entry name" value="glyco_rpt_poly"/>
    <property type="match status" value="1"/>
</dbReference>
<dbReference type="Proteomes" id="UP000184447">
    <property type="component" value="Unassembled WGS sequence"/>
</dbReference>
<dbReference type="EMBL" id="FQXM01000005">
    <property type="protein sequence ID" value="SHH47067.1"/>
    <property type="molecule type" value="Genomic_DNA"/>
</dbReference>
<feature type="transmembrane region" description="Helical" evidence="1">
    <location>
        <begin position="160"/>
        <end position="182"/>
    </location>
</feature>
<feature type="transmembrane region" description="Helical" evidence="1">
    <location>
        <begin position="216"/>
        <end position="233"/>
    </location>
</feature>
<dbReference type="OrthoDB" id="1864195at2"/>
<feature type="transmembrane region" description="Helical" evidence="1">
    <location>
        <begin position="245"/>
        <end position="264"/>
    </location>
</feature>
<feature type="transmembrane region" description="Helical" evidence="1">
    <location>
        <begin position="194"/>
        <end position="210"/>
    </location>
</feature>
<feature type="transmembrane region" description="Helical" evidence="1">
    <location>
        <begin position="57"/>
        <end position="79"/>
    </location>
</feature>
<feature type="transmembrane region" description="Helical" evidence="1">
    <location>
        <begin position="107"/>
        <end position="124"/>
    </location>
</feature>
<dbReference type="RefSeq" id="WP_073337575.1">
    <property type="nucleotide sequence ID" value="NZ_FQXM01000005.1"/>
</dbReference>
<keyword evidence="1" id="KW-1133">Transmembrane helix</keyword>
<reference evidence="2 3" key="1">
    <citation type="submission" date="2016-11" db="EMBL/GenBank/DDBJ databases">
        <authorList>
            <person name="Jaros S."/>
            <person name="Januszkiewicz K."/>
            <person name="Wedrychowicz H."/>
        </authorList>
    </citation>
    <scope>NUCLEOTIDE SEQUENCE [LARGE SCALE GENOMIC DNA]</scope>
    <source>
        <strain evidence="2 3">DSM 8605</strain>
    </source>
</reference>
<evidence type="ECO:0000313" key="3">
    <source>
        <dbReference type="Proteomes" id="UP000184447"/>
    </source>
</evidence>
<keyword evidence="1" id="KW-0812">Transmembrane</keyword>
<keyword evidence="1" id="KW-0472">Membrane</keyword>
<protein>
    <submittedName>
        <fullName evidence="2">Oligosaccharide repeat unit polymerase</fullName>
    </submittedName>
</protein>
<feature type="transmembrane region" description="Helical" evidence="1">
    <location>
        <begin position="411"/>
        <end position="432"/>
    </location>
</feature>